<evidence type="ECO:0000313" key="13">
    <source>
        <dbReference type="Proteomes" id="UP000842385"/>
    </source>
</evidence>
<dbReference type="EMBL" id="DABFUC010000046">
    <property type="protein sequence ID" value="HAI8960699.1"/>
    <property type="molecule type" value="Genomic_DNA"/>
</dbReference>
<evidence type="ECO:0000313" key="7">
    <source>
        <dbReference type="EMBL" id="VED36685.1"/>
    </source>
</evidence>
<dbReference type="RefSeq" id="WP_000099430.1">
    <property type="nucleotide sequence ID" value="NZ_BDPE01000060.1"/>
</dbReference>
<gene>
    <name evidence="1" type="ORF">BG944_005004</name>
    <name evidence="4" type="ORF">DU321_01005</name>
    <name evidence="2" type="ORF">HJQ60_005047</name>
    <name evidence="3" type="ORF">HKA49_004999</name>
    <name evidence="6" type="ORF">NCTC9044_04004</name>
    <name evidence="5" type="ORF">NCTC9073_04297</name>
    <name evidence="7" type="ORF">NCTC9702_03974</name>
</gene>
<dbReference type="Proteomes" id="UP000277930">
    <property type="component" value="Chromosome 1"/>
</dbReference>
<reference evidence="5 8" key="2">
    <citation type="submission" date="2018-06" db="EMBL/GenBank/DDBJ databases">
        <authorList>
            <consortium name="Pathogen Informatics"/>
            <person name="Doyle S."/>
        </authorList>
    </citation>
    <scope>NUCLEOTIDE SEQUENCE [LARGE SCALE GENOMIC DNA]</scope>
    <source>
        <strain evidence="5 8">NCTC9073</strain>
    </source>
</reference>
<dbReference type="Proteomes" id="UP000271797">
    <property type="component" value="Chromosome"/>
</dbReference>
<reference evidence="2 13" key="1">
    <citation type="journal article" date="2018" name="Genome Biol.">
        <title>SKESA: strategic k-mer extension for scrupulous assemblies.</title>
        <authorList>
            <person name="Souvorov A."/>
            <person name="Agarwala R."/>
            <person name="Lipman D.J."/>
        </authorList>
    </citation>
    <scope>NUCLEOTIDE SEQUENCE [LARGE SCALE GENOMIC DNA]</scope>
    <source>
        <strain evidence="2">AMC_487</strain>
        <strain evidence="3 13">TW14994</strain>
    </source>
</reference>
<evidence type="ECO:0000313" key="10">
    <source>
        <dbReference type="Proteomes" id="UP000272662"/>
    </source>
</evidence>
<evidence type="ECO:0000313" key="5">
    <source>
        <dbReference type="EMBL" id="SPX16522.1"/>
    </source>
</evidence>
<sequence length="83" mass="9517">MSSTKLVKTILFHGDNKYEVYATSEYADVDRIIHYKLRSCKNTDGSDGKSESIWVVYNPAVQLPDDLNYKKVSNIAPYLEKLQ</sequence>
<dbReference type="EMBL" id="AASXRC010000049">
    <property type="protein sequence ID" value="EFI0215714.1"/>
    <property type="molecule type" value="Genomic_DNA"/>
</dbReference>
<evidence type="ECO:0000313" key="11">
    <source>
        <dbReference type="Proteomes" id="UP000277930"/>
    </source>
</evidence>
<evidence type="ECO:0000313" key="1">
    <source>
        <dbReference type="EMBL" id="EFI0215714.1"/>
    </source>
</evidence>
<dbReference type="Proteomes" id="UP000845800">
    <property type="component" value="Unassembled WGS sequence"/>
</dbReference>
<evidence type="ECO:0000313" key="12">
    <source>
        <dbReference type="Proteomes" id="UP000521994"/>
    </source>
</evidence>
<dbReference type="Proteomes" id="UP000272662">
    <property type="component" value="Unassembled WGS sequence"/>
</dbReference>
<dbReference type="EMBL" id="LR134238">
    <property type="protein sequence ID" value="VED13135.1"/>
    <property type="molecule type" value="Genomic_DNA"/>
</dbReference>
<evidence type="ECO:0000313" key="6">
    <source>
        <dbReference type="EMBL" id="VED13135.1"/>
    </source>
</evidence>
<name>A0A0P7MQR8_ECOLX</name>
<accession>A0A0P7MQR8</accession>
<dbReference type="Proteomes" id="UP000250780">
    <property type="component" value="Unassembled WGS sequence"/>
</dbReference>
<reference evidence="1 12" key="5">
    <citation type="submission" date="2020-02" db="EMBL/GenBank/DDBJ databases">
        <authorList>
            <consortium name="PulseNet: The National Subtyping Network for Foodborne Disease Surveillance"/>
            <person name="Tarr C.L."/>
            <person name="Trees E."/>
            <person name="Katz L.S."/>
            <person name="Carleton-Romer H.A."/>
            <person name="Stroika S."/>
            <person name="Kucerova Z."/>
            <person name="Roache K.F."/>
            <person name="Sabol A.L."/>
            <person name="Besser J."/>
            <person name="Gerner-Smidt P."/>
        </authorList>
    </citation>
    <scope>NUCLEOTIDE SEQUENCE [LARGE SCALE GENOMIC DNA]</scope>
    <source>
        <strain evidence="1 12">2014C-3796</strain>
    </source>
</reference>
<reference evidence="2" key="6">
    <citation type="submission" date="2020-03" db="EMBL/GenBank/DDBJ databases">
        <authorList>
            <consortium name="NCBI Pathogen Detection Project"/>
        </authorList>
    </citation>
    <scope>NUCLEOTIDE SEQUENCE</scope>
    <source>
        <strain evidence="2">AMC_487</strain>
        <strain evidence="3">TW14994</strain>
    </source>
</reference>
<evidence type="ECO:0000313" key="2">
    <source>
        <dbReference type="EMBL" id="HAI5334952.1"/>
    </source>
</evidence>
<dbReference type="EMBL" id="LR134246">
    <property type="protein sequence ID" value="VED36685.1"/>
    <property type="molecule type" value="Genomic_DNA"/>
</dbReference>
<dbReference type="Proteomes" id="UP000521994">
    <property type="component" value="Unassembled WGS sequence"/>
</dbReference>
<dbReference type="AlphaFoldDB" id="A0A0P7MQR8"/>
<reference evidence="9 11" key="4">
    <citation type="submission" date="2018-12" db="EMBL/GenBank/DDBJ databases">
        <authorList>
            <consortium name="Pathogen Informatics"/>
        </authorList>
    </citation>
    <scope>NUCLEOTIDE SEQUENCE [LARGE SCALE GENOMIC DNA]</scope>
    <source>
        <strain evidence="6 9">NCTC9044</strain>
        <strain evidence="7 11">NCTC9702</strain>
    </source>
</reference>
<evidence type="ECO:0000313" key="4">
    <source>
        <dbReference type="EMBL" id="RRL51690.1"/>
    </source>
</evidence>
<evidence type="ECO:0000313" key="9">
    <source>
        <dbReference type="Proteomes" id="UP000271797"/>
    </source>
</evidence>
<reference evidence="4 10" key="3">
    <citation type="submission" date="2018-11" db="EMBL/GenBank/DDBJ databases">
        <title>E. coli isolates of the female bladder.</title>
        <authorList>
            <person name="Garretto A."/>
            <person name="Miller-Ensminger T."/>
            <person name="Wolfe A.J."/>
            <person name="Putonti C."/>
        </authorList>
    </citation>
    <scope>NUCLEOTIDE SEQUENCE [LARGE SCALE GENOMIC DNA]</scope>
    <source>
        <strain evidence="4 10">UMB1727</strain>
    </source>
</reference>
<evidence type="ECO:0000313" key="8">
    <source>
        <dbReference type="Proteomes" id="UP000250780"/>
    </source>
</evidence>
<dbReference type="EMBL" id="DABERK010000045">
    <property type="protein sequence ID" value="HAI5334952.1"/>
    <property type="molecule type" value="Genomic_DNA"/>
</dbReference>
<dbReference type="Proteomes" id="UP000842385">
    <property type="component" value="Unassembled WGS sequence"/>
</dbReference>
<evidence type="ECO:0000313" key="3">
    <source>
        <dbReference type="EMBL" id="HAI8960699.1"/>
    </source>
</evidence>
<dbReference type="EMBL" id="RRVG01000001">
    <property type="protein sequence ID" value="RRL51690.1"/>
    <property type="molecule type" value="Genomic_DNA"/>
</dbReference>
<organism evidence="2">
    <name type="scientific">Escherichia coli</name>
    <dbReference type="NCBI Taxonomy" id="562"/>
    <lineage>
        <taxon>Bacteria</taxon>
        <taxon>Pseudomonadati</taxon>
        <taxon>Pseudomonadota</taxon>
        <taxon>Gammaproteobacteria</taxon>
        <taxon>Enterobacterales</taxon>
        <taxon>Enterobacteriaceae</taxon>
        <taxon>Escherichia</taxon>
    </lineage>
</organism>
<protein>
    <submittedName>
        <fullName evidence="2">Uncharacterized protein</fullName>
    </submittedName>
</protein>
<dbReference type="EMBL" id="UASD01000009">
    <property type="protein sequence ID" value="SPX16522.1"/>
    <property type="molecule type" value="Genomic_DNA"/>
</dbReference>
<proteinExistence type="predicted"/>